<keyword evidence="2" id="KW-1133">Transmembrane helix</keyword>
<dbReference type="EMBL" id="OZ035836">
    <property type="protein sequence ID" value="CAL1579977.1"/>
    <property type="molecule type" value="Genomic_DNA"/>
</dbReference>
<feature type="transmembrane region" description="Helical" evidence="2">
    <location>
        <begin position="164"/>
        <end position="186"/>
    </location>
</feature>
<evidence type="ECO:0000313" key="5">
    <source>
        <dbReference type="Proteomes" id="UP001497482"/>
    </source>
</evidence>
<dbReference type="AlphaFoldDB" id="A0AAV2JQZ7"/>
<dbReference type="Pfam" id="PF15176">
    <property type="entry name" value="LRR19-TM"/>
    <property type="match status" value="1"/>
</dbReference>
<organism evidence="4 5">
    <name type="scientific">Knipowitschia caucasica</name>
    <name type="common">Caucasian dwarf goby</name>
    <name type="synonym">Pomatoschistus caucasicus</name>
    <dbReference type="NCBI Taxonomy" id="637954"/>
    <lineage>
        <taxon>Eukaryota</taxon>
        <taxon>Metazoa</taxon>
        <taxon>Chordata</taxon>
        <taxon>Craniata</taxon>
        <taxon>Vertebrata</taxon>
        <taxon>Euteleostomi</taxon>
        <taxon>Actinopterygii</taxon>
        <taxon>Neopterygii</taxon>
        <taxon>Teleostei</taxon>
        <taxon>Neoteleostei</taxon>
        <taxon>Acanthomorphata</taxon>
        <taxon>Gobiaria</taxon>
        <taxon>Gobiiformes</taxon>
        <taxon>Gobioidei</taxon>
        <taxon>Gobiidae</taxon>
        <taxon>Gobiinae</taxon>
        <taxon>Knipowitschia</taxon>
    </lineage>
</organism>
<keyword evidence="5" id="KW-1185">Reference proteome</keyword>
<dbReference type="InterPro" id="IPR053891">
    <property type="entry name" value="Shisa_N"/>
</dbReference>
<feature type="transmembrane region" description="Helical" evidence="2">
    <location>
        <begin position="55"/>
        <end position="88"/>
    </location>
</feature>
<dbReference type="Pfam" id="PF13908">
    <property type="entry name" value="Shisa_N"/>
    <property type="match status" value="1"/>
</dbReference>
<protein>
    <recommendedName>
        <fullName evidence="3">Shisa N-terminal domain-containing protein</fullName>
    </recommendedName>
</protein>
<feature type="transmembrane region" description="Helical" evidence="2">
    <location>
        <begin position="226"/>
        <end position="247"/>
    </location>
</feature>
<accession>A0AAV2JQZ7</accession>
<name>A0AAV2JQZ7_KNICA</name>
<dbReference type="Proteomes" id="UP001497482">
    <property type="component" value="Chromosome 14"/>
</dbReference>
<keyword evidence="2" id="KW-0812">Transmembrane</keyword>
<proteinExistence type="predicted"/>
<evidence type="ECO:0000256" key="1">
    <source>
        <dbReference type="SAM" id="MobiDB-lite"/>
    </source>
</evidence>
<feature type="domain" description="Shisa N-terminal" evidence="3">
    <location>
        <begin position="4"/>
        <end position="47"/>
    </location>
</feature>
<gene>
    <name evidence="4" type="ORF">KC01_LOCUS10914</name>
</gene>
<feature type="region of interest" description="Disordered" evidence="1">
    <location>
        <begin position="287"/>
        <end position="344"/>
    </location>
</feature>
<evidence type="ECO:0000256" key="2">
    <source>
        <dbReference type="SAM" id="Phobius"/>
    </source>
</evidence>
<evidence type="ECO:0000313" key="4">
    <source>
        <dbReference type="EMBL" id="CAL1579977.1"/>
    </source>
</evidence>
<keyword evidence="2" id="KW-0472">Membrane</keyword>
<reference evidence="4 5" key="1">
    <citation type="submission" date="2024-04" db="EMBL/GenBank/DDBJ databases">
        <authorList>
            <person name="Waldvogel A.-M."/>
            <person name="Schoenle A."/>
        </authorList>
    </citation>
    <scope>NUCLEOTIDE SEQUENCE [LARGE SCALE GENOMIC DNA]</scope>
</reference>
<evidence type="ECO:0000259" key="3">
    <source>
        <dbReference type="Pfam" id="PF13908"/>
    </source>
</evidence>
<sequence length="344" mass="37895">MEAECSSYINVDGAHVDAFLCPKVANSLDYYCCGFNDMKYCCDDPQSFFPYEYGYMWWLSFGALVGLSVAAVVLLAFLIIVCVLCYLFIATKPSRFDNGLALRPRPAEDDLGGGPSHDRGSQLSAPRGIGKLFASRKLGSEKGLANTPYNLLTEEMEMRPGRSILTGALLFVLNVLEIHVTCAPISEIHGGPQRHLLAEVLDVEPTKNASLEMAVGPEGGVKSLEWSYLAAGLATLLSLSLLIVIAVKYQVFHRFLASYRHSLLEESDGVSQYGPEEVAFPNSISSRVGMGPGTRTEMEDDDDGFIEDNYIQTSERQRAEREALEEEEEEEDSDDDLDLQFTIG</sequence>
<feature type="compositionally biased region" description="Acidic residues" evidence="1">
    <location>
        <begin position="323"/>
        <end position="338"/>
    </location>
</feature>
<dbReference type="PANTHER" id="PTHR31450:SF3">
    <property type="entry name" value="TYPE III ENDOSOME MEMBRANE PROTEIN TEMP"/>
    <property type="match status" value="1"/>
</dbReference>
<dbReference type="PANTHER" id="PTHR31450">
    <property type="entry name" value="LEUCINE-RICH REPEAT-CONTAINING PROTEIN 19 LRRC19 FAMILY MEMBER"/>
    <property type="match status" value="1"/>
</dbReference>